<proteinExistence type="inferred from homology"/>
<keyword evidence="13" id="KW-0012">Acyltransferase</keyword>
<keyword evidence="11" id="KW-0443">Lipid metabolism</keyword>
<evidence type="ECO:0000256" key="1">
    <source>
        <dbReference type="ARBA" id="ARBA00004477"/>
    </source>
</evidence>
<reference evidence="16" key="1">
    <citation type="submission" date="2022-11" db="UniProtKB">
        <authorList>
            <consortium name="WormBaseParasite"/>
        </authorList>
    </citation>
    <scope>IDENTIFICATION</scope>
</reference>
<dbReference type="PANTHER" id="PTHR12317:SF0">
    <property type="entry name" value="ACYLTRANSFERASE"/>
    <property type="match status" value="1"/>
</dbReference>
<evidence type="ECO:0000256" key="12">
    <source>
        <dbReference type="ARBA" id="ARBA00023136"/>
    </source>
</evidence>
<evidence type="ECO:0000256" key="8">
    <source>
        <dbReference type="ARBA" id="ARBA00022798"/>
    </source>
</evidence>
<evidence type="ECO:0000256" key="2">
    <source>
        <dbReference type="ARBA" id="ARBA00004771"/>
    </source>
</evidence>
<dbReference type="EC" id="2.3.1.-" evidence="14"/>
<evidence type="ECO:0000256" key="3">
    <source>
        <dbReference type="ARBA" id="ARBA00005189"/>
    </source>
</evidence>
<keyword evidence="5" id="KW-0444">Lipid biosynthesis</keyword>
<dbReference type="PANTHER" id="PTHR12317">
    <property type="entry name" value="DIACYLGLYCEROL O-ACYLTRANSFERASE"/>
    <property type="match status" value="1"/>
</dbReference>
<dbReference type="WBParaSite" id="ACRNAN_scaffold879.g25115.t1">
    <property type="protein sequence ID" value="ACRNAN_scaffold879.g25115.t1"/>
    <property type="gene ID" value="ACRNAN_scaffold879.g25115"/>
</dbReference>
<dbReference type="GO" id="GO:0006071">
    <property type="term" value="P:glycerol metabolic process"/>
    <property type="evidence" value="ECO:0007669"/>
    <property type="project" value="UniProtKB-KW"/>
</dbReference>
<name>A0A914ELE9_9BILA</name>
<evidence type="ECO:0000313" key="15">
    <source>
        <dbReference type="Proteomes" id="UP000887540"/>
    </source>
</evidence>
<comment type="pathway">
    <text evidence="3">Lipid metabolism.</text>
</comment>
<keyword evidence="15" id="KW-1185">Reference proteome</keyword>
<evidence type="ECO:0000256" key="13">
    <source>
        <dbReference type="ARBA" id="ARBA00023315"/>
    </source>
</evidence>
<sequence>MVKWAPLKIPLSRRLQTLAVLIYLFVFIFEPFVAVWISIVLLFTPLAFIVVLYYAWVFYDRATPKNGSRPNKWWRNLRLWKYYADYFPINLVKTSELPPDQNYIVGSHPHGIFCLGAFCSFATEGTGFSNKFPGIKPLIVTLPSQFYFPVKREINLAHGCISSYAESIENVLGKPEKGTAICIVIGGAEEALNAHPNNYDLKLATRKGFIKLALKHGAWLVPMYNFGENNAYDQVDNHHGTSPPLFFGRGIFQYSFGIMPYRTPITTVIGKPIPVVQNSCPTKAEVDDLHAEYCRALIQLFEDHKNKYGIPEDSHLNIY</sequence>
<comment type="subcellular location">
    <subcellularLocation>
        <location evidence="1 14">Endoplasmic reticulum membrane</location>
        <topology evidence="1 14">Multi-pass membrane protein</topology>
    </subcellularLocation>
</comment>
<dbReference type="Proteomes" id="UP000887540">
    <property type="component" value="Unplaced"/>
</dbReference>
<evidence type="ECO:0000256" key="4">
    <source>
        <dbReference type="ARBA" id="ARBA00005420"/>
    </source>
</evidence>
<organism evidence="15 16">
    <name type="scientific">Acrobeloides nanus</name>
    <dbReference type="NCBI Taxonomy" id="290746"/>
    <lineage>
        <taxon>Eukaryota</taxon>
        <taxon>Metazoa</taxon>
        <taxon>Ecdysozoa</taxon>
        <taxon>Nematoda</taxon>
        <taxon>Chromadorea</taxon>
        <taxon>Rhabditida</taxon>
        <taxon>Tylenchina</taxon>
        <taxon>Cephalobomorpha</taxon>
        <taxon>Cephaloboidea</taxon>
        <taxon>Cephalobidae</taxon>
        <taxon>Acrobeloides</taxon>
    </lineage>
</organism>
<keyword evidence="12 14" id="KW-0472">Membrane</keyword>
<evidence type="ECO:0000313" key="16">
    <source>
        <dbReference type="WBParaSite" id="ACRNAN_scaffold879.g25115.t1"/>
    </source>
</evidence>
<comment type="pathway">
    <text evidence="2">Glycerolipid metabolism; triacylglycerol biosynthesis.</text>
</comment>
<keyword evidence="8" id="KW-0319">Glycerol metabolism</keyword>
<feature type="transmembrane region" description="Helical" evidence="14">
    <location>
        <begin position="12"/>
        <end position="29"/>
    </location>
</feature>
<dbReference type="Pfam" id="PF03982">
    <property type="entry name" value="DAGAT"/>
    <property type="match status" value="1"/>
</dbReference>
<feature type="transmembrane region" description="Helical" evidence="14">
    <location>
        <begin position="35"/>
        <end position="59"/>
    </location>
</feature>
<evidence type="ECO:0000256" key="10">
    <source>
        <dbReference type="ARBA" id="ARBA00022989"/>
    </source>
</evidence>
<evidence type="ECO:0000256" key="9">
    <source>
        <dbReference type="ARBA" id="ARBA00022824"/>
    </source>
</evidence>
<dbReference type="InterPro" id="IPR007130">
    <property type="entry name" value="DAGAT"/>
</dbReference>
<evidence type="ECO:0000256" key="6">
    <source>
        <dbReference type="ARBA" id="ARBA00022679"/>
    </source>
</evidence>
<keyword evidence="9 14" id="KW-0256">Endoplasmic reticulum</keyword>
<keyword evidence="6 14" id="KW-0808">Transferase</keyword>
<dbReference type="GO" id="GO:0004144">
    <property type="term" value="F:diacylglycerol O-acyltransferase activity"/>
    <property type="evidence" value="ECO:0007669"/>
    <property type="project" value="TreeGrafter"/>
</dbReference>
<accession>A0A914ELE9</accession>
<dbReference type="GO" id="GO:0005789">
    <property type="term" value="C:endoplasmic reticulum membrane"/>
    <property type="evidence" value="ECO:0007669"/>
    <property type="project" value="UniProtKB-SubCell"/>
</dbReference>
<dbReference type="AlphaFoldDB" id="A0A914ELE9"/>
<dbReference type="CDD" id="cd07987">
    <property type="entry name" value="LPLAT_MGAT-like"/>
    <property type="match status" value="1"/>
</dbReference>
<evidence type="ECO:0000256" key="5">
    <source>
        <dbReference type="ARBA" id="ARBA00022516"/>
    </source>
</evidence>
<comment type="similarity">
    <text evidence="4 14">Belongs to the diacylglycerol acyltransferase family.</text>
</comment>
<protein>
    <recommendedName>
        <fullName evidence="14">Acyltransferase</fullName>
        <ecNumber evidence="14">2.3.1.-</ecNumber>
    </recommendedName>
</protein>
<keyword evidence="10 14" id="KW-1133">Transmembrane helix</keyword>
<evidence type="ECO:0000256" key="11">
    <source>
        <dbReference type="ARBA" id="ARBA00023098"/>
    </source>
</evidence>
<evidence type="ECO:0000256" key="14">
    <source>
        <dbReference type="RuleBase" id="RU367023"/>
    </source>
</evidence>
<evidence type="ECO:0000256" key="7">
    <source>
        <dbReference type="ARBA" id="ARBA00022692"/>
    </source>
</evidence>
<keyword evidence="7 14" id="KW-0812">Transmembrane</keyword>
<dbReference type="GO" id="GO:0019432">
    <property type="term" value="P:triglyceride biosynthetic process"/>
    <property type="evidence" value="ECO:0007669"/>
    <property type="project" value="TreeGrafter"/>
</dbReference>